<evidence type="ECO:0000313" key="1">
    <source>
        <dbReference type="EMBL" id="KAG5610548.1"/>
    </source>
</evidence>
<keyword evidence="2" id="KW-1185">Reference proteome</keyword>
<gene>
    <name evidence="1" type="ORF">H5410_021829</name>
</gene>
<dbReference type="OrthoDB" id="10293662at2759"/>
<evidence type="ECO:0000313" key="2">
    <source>
        <dbReference type="Proteomes" id="UP000824120"/>
    </source>
</evidence>
<proteinExistence type="predicted"/>
<dbReference type="EMBL" id="JACXVP010000004">
    <property type="protein sequence ID" value="KAG5610548.1"/>
    <property type="molecule type" value="Genomic_DNA"/>
</dbReference>
<organism evidence="1 2">
    <name type="scientific">Solanum commersonii</name>
    <name type="common">Commerson's wild potato</name>
    <name type="synonym">Commerson's nightshade</name>
    <dbReference type="NCBI Taxonomy" id="4109"/>
    <lineage>
        <taxon>Eukaryota</taxon>
        <taxon>Viridiplantae</taxon>
        <taxon>Streptophyta</taxon>
        <taxon>Embryophyta</taxon>
        <taxon>Tracheophyta</taxon>
        <taxon>Spermatophyta</taxon>
        <taxon>Magnoliopsida</taxon>
        <taxon>eudicotyledons</taxon>
        <taxon>Gunneridae</taxon>
        <taxon>Pentapetalae</taxon>
        <taxon>asterids</taxon>
        <taxon>lamiids</taxon>
        <taxon>Solanales</taxon>
        <taxon>Solanaceae</taxon>
        <taxon>Solanoideae</taxon>
        <taxon>Solaneae</taxon>
        <taxon>Solanum</taxon>
    </lineage>
</organism>
<accession>A0A9J5ZGE7</accession>
<sequence>MALSSDDNDDRKCEICTELENLRHHLRDIDTQIHEASLIGRAGMLALLITRRKILYLKREAELENELETKYSIFYHRYL</sequence>
<name>A0A9J5ZGE7_SOLCO</name>
<dbReference type="Proteomes" id="UP000824120">
    <property type="component" value="Chromosome 4"/>
</dbReference>
<protein>
    <submittedName>
        <fullName evidence="1">Uncharacterized protein</fullName>
    </submittedName>
</protein>
<comment type="caution">
    <text evidence="1">The sequence shown here is derived from an EMBL/GenBank/DDBJ whole genome shotgun (WGS) entry which is preliminary data.</text>
</comment>
<dbReference type="AlphaFoldDB" id="A0A9J5ZGE7"/>
<reference evidence="1 2" key="1">
    <citation type="submission" date="2020-09" db="EMBL/GenBank/DDBJ databases">
        <title>De no assembly of potato wild relative species, Solanum commersonii.</title>
        <authorList>
            <person name="Cho K."/>
        </authorList>
    </citation>
    <scope>NUCLEOTIDE SEQUENCE [LARGE SCALE GENOMIC DNA]</scope>
    <source>
        <strain evidence="1">LZ3.2</strain>
        <tissue evidence="1">Leaf</tissue>
    </source>
</reference>